<dbReference type="InterPro" id="IPR017871">
    <property type="entry name" value="ABC_transporter-like_CS"/>
</dbReference>
<keyword evidence="7 8" id="KW-0472">Membrane</keyword>
<evidence type="ECO:0000256" key="6">
    <source>
        <dbReference type="ARBA" id="ARBA00022967"/>
    </source>
</evidence>
<name>A0A158B7W1_9BURK</name>
<comment type="subunit">
    <text evidence="8">The complex is composed of two ATP-binding proteins (PotA), two transmembrane proteins (PotB and PotC) and a solute-binding protein (PotD).</text>
</comment>
<evidence type="ECO:0000256" key="7">
    <source>
        <dbReference type="ARBA" id="ARBA00023136"/>
    </source>
</evidence>
<keyword evidence="11" id="KW-1185">Reference proteome</keyword>
<keyword evidence="5 8" id="KW-0067">ATP-binding</keyword>
<evidence type="ECO:0000313" key="11">
    <source>
        <dbReference type="Proteomes" id="UP000054978"/>
    </source>
</evidence>
<dbReference type="GO" id="GO:0043190">
    <property type="term" value="C:ATP-binding cassette (ABC) transporter complex"/>
    <property type="evidence" value="ECO:0007669"/>
    <property type="project" value="InterPro"/>
</dbReference>
<dbReference type="PANTHER" id="PTHR42781">
    <property type="entry name" value="SPERMIDINE/PUTRESCINE IMPORT ATP-BINDING PROTEIN POTA"/>
    <property type="match status" value="1"/>
</dbReference>
<comment type="function">
    <text evidence="8">Part of the ABC transporter complex PotABCD involved in spermidine/putrescine import. Responsible for energy coupling to the transport system.</text>
</comment>
<dbReference type="Pfam" id="PF00005">
    <property type="entry name" value="ABC_tran"/>
    <property type="match status" value="1"/>
</dbReference>
<evidence type="ECO:0000256" key="2">
    <source>
        <dbReference type="ARBA" id="ARBA00022475"/>
    </source>
</evidence>
<dbReference type="InterPro" id="IPR003593">
    <property type="entry name" value="AAA+_ATPase"/>
</dbReference>
<dbReference type="InterPro" id="IPR003439">
    <property type="entry name" value="ABC_transporter-like_ATP-bd"/>
</dbReference>
<dbReference type="PANTHER" id="PTHR42781:SF4">
    <property type="entry name" value="SPERMIDINE_PUTRESCINE IMPORT ATP-BINDING PROTEIN POTA"/>
    <property type="match status" value="1"/>
</dbReference>
<dbReference type="InterPro" id="IPR008995">
    <property type="entry name" value="Mo/tungstate-bd_C_term_dom"/>
</dbReference>
<dbReference type="InterPro" id="IPR050093">
    <property type="entry name" value="ABC_SmlMolc_Importer"/>
</dbReference>
<dbReference type="NCBIfam" id="TIGR01187">
    <property type="entry name" value="potA"/>
    <property type="match status" value="1"/>
</dbReference>
<keyword evidence="3" id="KW-0997">Cell inner membrane</keyword>
<protein>
    <recommendedName>
        <fullName evidence="8">Spermidine/putrescine import ATP-binding protein PotA</fullName>
        <ecNumber evidence="8">7.6.2.11</ecNumber>
    </recommendedName>
</protein>
<dbReference type="InterPro" id="IPR027417">
    <property type="entry name" value="P-loop_NTPase"/>
</dbReference>
<dbReference type="EC" id="7.6.2.11" evidence="8"/>
<dbReference type="GO" id="GO:0016887">
    <property type="term" value="F:ATP hydrolysis activity"/>
    <property type="evidence" value="ECO:0007669"/>
    <property type="project" value="InterPro"/>
</dbReference>
<keyword evidence="1 8" id="KW-0813">Transport</keyword>
<dbReference type="SUPFAM" id="SSF50331">
    <property type="entry name" value="MOP-like"/>
    <property type="match status" value="1"/>
</dbReference>
<comment type="similarity">
    <text evidence="8">Belongs to the ABC transporter superfamily. Spermidine/putrescine importer (TC 3.A.1.11.1) family.</text>
</comment>
<dbReference type="STRING" id="1777144.AWB83_02926"/>
<dbReference type="SUPFAM" id="SSF52540">
    <property type="entry name" value="P-loop containing nucleoside triphosphate hydrolases"/>
    <property type="match status" value="1"/>
</dbReference>
<dbReference type="RefSeq" id="WP_087046303.1">
    <property type="nucleotide sequence ID" value="NZ_FCOB02000012.1"/>
</dbReference>
<evidence type="ECO:0000259" key="9">
    <source>
        <dbReference type="PROSITE" id="PS50893"/>
    </source>
</evidence>
<sequence length="368" mass="39969">MNMIELKQVSRCYGTVQALAPLDFSVKQGEFVTLLGPSGSGKTTLLNLIAGMVSPSSGRIFVRGVDITDAPPSARGLGMVFQNYALMPHMTVFDNIAFPLRVRKMPMDEIRRKVKEVLDLVRLPDIASRKPKELSGGQQQRVSLARCIVYNPALILLDEPLGALDKKLREQMQFEIRRLHAELGITMLNVTHDQDEALSMSDRIVLMNQGRVEQIATPDELYRSPRTAFAASFIGTANLISGTVQGSAGQHAIVSTPLGMLRAAMTSQAVSRGAAVKLLVRPESVRMVPAPASSDLALDNAIADGRRHAGTLEDSITLGSVVRHHVRLPGDMQIVVQQQGSRGPAAHARGASVLLDWAPEDCQMILQD</sequence>
<dbReference type="Pfam" id="PF08402">
    <property type="entry name" value="TOBE_2"/>
    <property type="match status" value="1"/>
</dbReference>
<dbReference type="SMART" id="SM00382">
    <property type="entry name" value="AAA"/>
    <property type="match status" value="1"/>
</dbReference>
<dbReference type="EMBL" id="FCOB02000012">
    <property type="protein sequence ID" value="SAK66152.1"/>
    <property type="molecule type" value="Genomic_DNA"/>
</dbReference>
<evidence type="ECO:0000256" key="1">
    <source>
        <dbReference type="ARBA" id="ARBA00022448"/>
    </source>
</evidence>
<evidence type="ECO:0000256" key="8">
    <source>
        <dbReference type="RuleBase" id="RU364083"/>
    </source>
</evidence>
<dbReference type="InterPro" id="IPR013611">
    <property type="entry name" value="Transp-assoc_OB_typ2"/>
</dbReference>
<dbReference type="GO" id="GO:0015417">
    <property type="term" value="F:ABC-type polyamine transporter activity"/>
    <property type="evidence" value="ECO:0007669"/>
    <property type="project" value="UniProtKB-EC"/>
</dbReference>
<dbReference type="PROSITE" id="PS50893">
    <property type="entry name" value="ABC_TRANSPORTER_2"/>
    <property type="match status" value="1"/>
</dbReference>
<dbReference type="InterPro" id="IPR005893">
    <property type="entry name" value="PotA-like"/>
</dbReference>
<dbReference type="FunFam" id="3.40.50.300:FF:000425">
    <property type="entry name" value="Probable ABC transporter, ATP-binding subunit"/>
    <property type="match status" value="1"/>
</dbReference>
<dbReference type="GO" id="GO:0015697">
    <property type="term" value="P:quaternary ammonium group transport"/>
    <property type="evidence" value="ECO:0007669"/>
    <property type="project" value="UniProtKB-ARBA"/>
</dbReference>
<dbReference type="GO" id="GO:0005524">
    <property type="term" value="F:ATP binding"/>
    <property type="evidence" value="ECO:0007669"/>
    <property type="project" value="UniProtKB-KW"/>
</dbReference>
<evidence type="ECO:0000313" key="10">
    <source>
        <dbReference type="EMBL" id="SAK66152.1"/>
    </source>
</evidence>
<dbReference type="Gene3D" id="2.40.50.100">
    <property type="match status" value="1"/>
</dbReference>
<dbReference type="PROSITE" id="PS00211">
    <property type="entry name" value="ABC_TRANSPORTER_1"/>
    <property type="match status" value="1"/>
</dbReference>
<keyword evidence="4 8" id="KW-0547">Nucleotide-binding</keyword>
<gene>
    <name evidence="8" type="primary">potA</name>
    <name evidence="10" type="ORF">AWB83_02926</name>
</gene>
<reference evidence="10" key="1">
    <citation type="submission" date="2016-01" db="EMBL/GenBank/DDBJ databases">
        <authorList>
            <person name="Peeters C."/>
        </authorList>
    </citation>
    <scope>NUCLEOTIDE SEQUENCE [LARGE SCALE GENOMIC DNA]</scope>
    <source>
        <strain evidence="10">LMG 29326</strain>
    </source>
</reference>
<dbReference type="Gene3D" id="3.40.50.300">
    <property type="entry name" value="P-loop containing nucleotide triphosphate hydrolases"/>
    <property type="match status" value="1"/>
</dbReference>
<proteinExistence type="inferred from homology"/>
<dbReference type="OrthoDB" id="5298774at2"/>
<evidence type="ECO:0000256" key="4">
    <source>
        <dbReference type="ARBA" id="ARBA00022741"/>
    </source>
</evidence>
<organism evidence="10 11">
    <name type="scientific">Caballeronia ptereochthonis</name>
    <dbReference type="NCBI Taxonomy" id="1777144"/>
    <lineage>
        <taxon>Bacteria</taxon>
        <taxon>Pseudomonadati</taxon>
        <taxon>Pseudomonadota</taxon>
        <taxon>Betaproteobacteria</taxon>
        <taxon>Burkholderiales</taxon>
        <taxon>Burkholderiaceae</taxon>
        <taxon>Caballeronia</taxon>
    </lineage>
</organism>
<keyword evidence="2 8" id="KW-1003">Cell membrane</keyword>
<dbReference type="Proteomes" id="UP000054978">
    <property type="component" value="Unassembled WGS sequence"/>
</dbReference>
<evidence type="ECO:0000256" key="3">
    <source>
        <dbReference type="ARBA" id="ARBA00022519"/>
    </source>
</evidence>
<comment type="catalytic activity">
    <reaction evidence="8">
        <text>ATP + H2O + polyamine-[polyamine-binding protein]Side 1 = ADP + phosphate + polyamineSide 2 + [polyamine-binding protein]Side 1.</text>
        <dbReference type="EC" id="7.6.2.11"/>
    </reaction>
</comment>
<keyword evidence="6 8" id="KW-1278">Translocase</keyword>
<evidence type="ECO:0000256" key="5">
    <source>
        <dbReference type="ARBA" id="ARBA00022840"/>
    </source>
</evidence>
<dbReference type="AlphaFoldDB" id="A0A158B7W1"/>
<comment type="caution">
    <text evidence="10">The sequence shown here is derived from an EMBL/GenBank/DDBJ whole genome shotgun (WGS) entry which is preliminary data.</text>
</comment>
<feature type="domain" description="ABC transporter" evidence="9">
    <location>
        <begin position="4"/>
        <end position="234"/>
    </location>
</feature>
<accession>A0A158B7W1</accession>